<dbReference type="STRING" id="56857.A0A200Q282"/>
<keyword evidence="4" id="KW-1185">Reference proteome</keyword>
<feature type="repeat" description="PPR" evidence="2">
    <location>
        <begin position="174"/>
        <end position="208"/>
    </location>
</feature>
<dbReference type="AlphaFoldDB" id="A0A200Q282"/>
<dbReference type="InterPro" id="IPR002885">
    <property type="entry name" value="PPR_rpt"/>
</dbReference>
<evidence type="ECO:0000313" key="3">
    <source>
        <dbReference type="EMBL" id="OVA04567.1"/>
    </source>
</evidence>
<dbReference type="PROSITE" id="PS51375">
    <property type="entry name" value="PPR"/>
    <property type="match status" value="4"/>
</dbReference>
<dbReference type="PANTHER" id="PTHR47913:SF1">
    <property type="entry name" value="OS01G0167750 PROTEIN"/>
    <property type="match status" value="1"/>
</dbReference>
<keyword evidence="1" id="KW-0677">Repeat</keyword>
<accession>A0A200Q282</accession>
<dbReference type="Pfam" id="PF01535">
    <property type="entry name" value="PPR"/>
    <property type="match status" value="1"/>
</dbReference>
<dbReference type="PANTHER" id="PTHR47913">
    <property type="entry name" value="OS01G0167750 PROTEIN"/>
    <property type="match status" value="1"/>
</dbReference>
<reference evidence="3 4" key="1">
    <citation type="journal article" date="2017" name="Mol. Plant">
        <title>The Genome of Medicinal Plant Macleaya cordata Provides New Insights into Benzylisoquinoline Alkaloids Metabolism.</title>
        <authorList>
            <person name="Liu X."/>
            <person name="Liu Y."/>
            <person name="Huang P."/>
            <person name="Ma Y."/>
            <person name="Qing Z."/>
            <person name="Tang Q."/>
            <person name="Cao H."/>
            <person name="Cheng P."/>
            <person name="Zheng Y."/>
            <person name="Yuan Z."/>
            <person name="Zhou Y."/>
            <person name="Liu J."/>
            <person name="Tang Z."/>
            <person name="Zhuo Y."/>
            <person name="Zhang Y."/>
            <person name="Yu L."/>
            <person name="Huang J."/>
            <person name="Yang P."/>
            <person name="Peng Q."/>
            <person name="Zhang J."/>
            <person name="Jiang W."/>
            <person name="Zhang Z."/>
            <person name="Lin K."/>
            <person name="Ro D.K."/>
            <person name="Chen X."/>
            <person name="Xiong X."/>
            <person name="Shang Y."/>
            <person name="Huang S."/>
            <person name="Zeng J."/>
        </authorList>
    </citation>
    <scope>NUCLEOTIDE SEQUENCE [LARGE SCALE GENOMIC DNA]</scope>
    <source>
        <strain evidence="4">cv. BLH2017</strain>
        <tissue evidence="3">Root</tissue>
    </source>
</reference>
<proteinExistence type="predicted"/>
<organism evidence="3 4">
    <name type="scientific">Macleaya cordata</name>
    <name type="common">Five-seeded plume-poppy</name>
    <name type="synonym">Bocconia cordata</name>
    <dbReference type="NCBI Taxonomy" id="56857"/>
    <lineage>
        <taxon>Eukaryota</taxon>
        <taxon>Viridiplantae</taxon>
        <taxon>Streptophyta</taxon>
        <taxon>Embryophyta</taxon>
        <taxon>Tracheophyta</taxon>
        <taxon>Spermatophyta</taxon>
        <taxon>Magnoliopsida</taxon>
        <taxon>Ranunculales</taxon>
        <taxon>Papaveraceae</taxon>
        <taxon>Papaveroideae</taxon>
        <taxon>Macleaya</taxon>
    </lineage>
</organism>
<protein>
    <submittedName>
        <fullName evidence="3">Pentatricopeptide repeat</fullName>
    </submittedName>
</protein>
<comment type="caution">
    <text evidence="3">The sequence shown here is derived from an EMBL/GenBank/DDBJ whole genome shotgun (WGS) entry which is preliminary data.</text>
</comment>
<dbReference type="EMBL" id="MVGT01003299">
    <property type="protein sequence ID" value="OVA04567.1"/>
    <property type="molecule type" value="Genomic_DNA"/>
</dbReference>
<name>A0A200Q282_MACCD</name>
<evidence type="ECO:0000256" key="1">
    <source>
        <dbReference type="ARBA" id="ARBA00022737"/>
    </source>
</evidence>
<sequence>MQHLMRYVVFFTTTNSSRYFSTSNTVANRVSLYLQRARLIDSIRLALRSNSPPSLLPLLNDPALDSFVVTHALRSAPSPDSALSLLDTLKTIIPNFSPSQPTLHAIAKILAKSKRISELQTLIDSINAGEFTNVARVGFMDLLRWNTIVGDLESAVRVWNDYRLVLSESKKHPCTESYNLLISLYAQKSKDLEAVQMFSRMINEGANPNSRTYTVVIDHLASSGRLEAALQVFDILPFMRIKRTLRQYSILTELFTKIERFDVVKTLLKEMKKDGILPGHSMRISLNCMRDAGYLEETEDFVSELLPDERIGSVGFAVDNSDDEDEIEDEGDGSEIDGNGVQLKPWLDPSALASALSDWNPNEVSALEDAKFVWTTRLVCKVLRSFKKAETAWKFFWWVAYQPGDFTHDVHTVSRMIAILARHGHVELLDQLISKVKREGIQLSFSTVRLIIDFYGISKKPDAALKVFGDVESITGPISKSNLMLLYSSLFRMLVKCKRGLDAMDLLEEMILSEILPDIQTFTGLMQHFALEGDLRTVQRLFGMVRQSGLDPDAYMFRILIRAYCKSERAALALRVFEDMRNLDLMPDAATKALLVKSLWKEGRLREAAAVEEKTEEINDMLQLALPGHVWTVSAADLTRVYHIYSNSFATNGG</sequence>
<feature type="repeat" description="PPR" evidence="2">
    <location>
        <begin position="209"/>
        <end position="243"/>
    </location>
</feature>
<dbReference type="Proteomes" id="UP000195402">
    <property type="component" value="Unassembled WGS sequence"/>
</dbReference>
<gene>
    <name evidence="3" type="ORF">BVC80_1715g91</name>
</gene>
<dbReference type="InterPro" id="IPR011990">
    <property type="entry name" value="TPR-like_helical_dom_sf"/>
</dbReference>
<dbReference type="InParanoid" id="A0A200Q282"/>
<dbReference type="Pfam" id="PF12854">
    <property type="entry name" value="PPR_1"/>
    <property type="match status" value="1"/>
</dbReference>
<dbReference type="InterPro" id="IPR044175">
    <property type="entry name" value="At5g66631-like"/>
</dbReference>
<evidence type="ECO:0000256" key="2">
    <source>
        <dbReference type="PROSITE-ProRule" id="PRU00708"/>
    </source>
</evidence>
<dbReference type="OMA" id="HIWTVSS"/>
<dbReference type="OrthoDB" id="185373at2759"/>
<feature type="repeat" description="PPR" evidence="2">
    <location>
        <begin position="518"/>
        <end position="552"/>
    </location>
</feature>
<evidence type="ECO:0000313" key="4">
    <source>
        <dbReference type="Proteomes" id="UP000195402"/>
    </source>
</evidence>
<dbReference type="FunCoup" id="A0A200Q282">
    <property type="interactions" value="497"/>
</dbReference>
<dbReference type="Gene3D" id="1.25.40.10">
    <property type="entry name" value="Tetratricopeptide repeat domain"/>
    <property type="match status" value="3"/>
</dbReference>
<dbReference type="NCBIfam" id="TIGR00756">
    <property type="entry name" value="PPR"/>
    <property type="match status" value="4"/>
</dbReference>
<dbReference type="Pfam" id="PF13041">
    <property type="entry name" value="PPR_2"/>
    <property type="match status" value="1"/>
</dbReference>
<feature type="repeat" description="PPR" evidence="2">
    <location>
        <begin position="553"/>
        <end position="587"/>
    </location>
</feature>